<comment type="caution">
    <text evidence="2">The sequence shown here is derived from an EMBL/GenBank/DDBJ whole genome shotgun (WGS) entry which is preliminary data.</text>
</comment>
<gene>
    <name evidence="2" type="ORF">PHLCEN_2v158</name>
</gene>
<dbReference type="AlphaFoldDB" id="A0A2R6S6T6"/>
<evidence type="ECO:0000256" key="1">
    <source>
        <dbReference type="SAM" id="MobiDB-lite"/>
    </source>
</evidence>
<feature type="compositionally biased region" description="Polar residues" evidence="1">
    <location>
        <begin position="307"/>
        <end position="321"/>
    </location>
</feature>
<reference evidence="2 3" key="1">
    <citation type="submission" date="2018-02" db="EMBL/GenBank/DDBJ databases">
        <title>Genome sequence of the basidiomycete white-rot fungus Phlebia centrifuga.</title>
        <authorList>
            <person name="Granchi Z."/>
            <person name="Peng M."/>
            <person name="de Vries R.P."/>
            <person name="Hilden K."/>
            <person name="Makela M.R."/>
            <person name="Grigoriev I."/>
            <person name="Riley R."/>
        </authorList>
    </citation>
    <scope>NUCLEOTIDE SEQUENCE [LARGE SCALE GENOMIC DNA]</scope>
    <source>
        <strain evidence="2 3">FBCC195</strain>
    </source>
</reference>
<feature type="compositionally biased region" description="Polar residues" evidence="1">
    <location>
        <begin position="601"/>
        <end position="650"/>
    </location>
</feature>
<feature type="compositionally biased region" description="Low complexity" evidence="1">
    <location>
        <begin position="391"/>
        <end position="403"/>
    </location>
</feature>
<evidence type="ECO:0000313" key="2">
    <source>
        <dbReference type="EMBL" id="PSS37975.1"/>
    </source>
</evidence>
<feature type="compositionally biased region" description="Polar residues" evidence="1">
    <location>
        <begin position="371"/>
        <end position="384"/>
    </location>
</feature>
<feature type="region of interest" description="Disordered" evidence="1">
    <location>
        <begin position="289"/>
        <end position="652"/>
    </location>
</feature>
<dbReference type="STRING" id="98765.A0A2R6S6T6"/>
<feature type="compositionally biased region" description="Polar residues" evidence="1">
    <location>
        <begin position="577"/>
        <end position="593"/>
    </location>
</feature>
<keyword evidence="3" id="KW-1185">Reference proteome</keyword>
<feature type="compositionally biased region" description="Polar residues" evidence="1">
    <location>
        <begin position="503"/>
        <end position="564"/>
    </location>
</feature>
<organism evidence="2 3">
    <name type="scientific">Hermanssonia centrifuga</name>
    <dbReference type="NCBI Taxonomy" id="98765"/>
    <lineage>
        <taxon>Eukaryota</taxon>
        <taxon>Fungi</taxon>
        <taxon>Dikarya</taxon>
        <taxon>Basidiomycota</taxon>
        <taxon>Agaricomycotina</taxon>
        <taxon>Agaricomycetes</taxon>
        <taxon>Polyporales</taxon>
        <taxon>Meruliaceae</taxon>
        <taxon>Hermanssonia</taxon>
    </lineage>
</organism>
<proteinExistence type="predicted"/>
<dbReference type="Proteomes" id="UP000186601">
    <property type="component" value="Unassembled WGS sequence"/>
</dbReference>
<evidence type="ECO:0000313" key="3">
    <source>
        <dbReference type="Proteomes" id="UP000186601"/>
    </source>
</evidence>
<dbReference type="OrthoDB" id="3239507at2759"/>
<sequence length="759" mass="81719">MEAARRHDTVRAEIFGLIKVRQEERKKTEFKYEPGKSVDVEFIIYKPSDSSEDTDRARQGRMCNPTVTPRTLTLYNDSNFEEVLWFFSRRDGNSHNYISLRDNPHFYHNGKVDKFRGKPNSFQGKLEALKQPYPFRDSEKHIYRVYIDKKHRILFNIAGTHRIFGNIWKEEQEAGKKEGETIILKEFDGTLVTSTALEGEYQQVKEFTIKPSDESRISAHRLLWDEVLDEAATYTGSGLYQIEPIMTMPVPAPSEPEFPVPSVAVIPFLSPVTQLFIPADIPLESRGVDGSIAVTNDPPLRKGEGDISNQASNGVTQNPSLHSPAVEPTQARTSSPRKNSGDDIPQAARTAIGPSPENRKNRSSELPSRKPPSTASNSQPTTVRDTPAMPPVVSSASPSAQAAKTSTIPDVRGSSAARNGDLPSNVNTSRSPPANTGSTTPKPTVDAAVSQTPIAASSSPATQLSIPAYTPSENRGVDGSTTITNDPPSRKGEGDILNRTRNRVTQNPSLHSPAVGTTTPSPRKNSGDDTPQATRTAIGLSSENRSSALPSRKPPSTASHNQPATVPHTRAPAMPQVGSTASPPAQAAKTSTVPDVRGSSAARNSDLPSNGNASRSPPANTGTTTPKPNITPVSAPSPGHATTPQTTEAPSTGYFGRIRRWYHPITDALGLTKVSLYPSINFSLLLTADSRLVIHLVLSGAENYLNSSGLLCDGISITSQVVAIICAMIRFKNSKLQPSLAIASFHVPCKSSLGCPNSG</sequence>
<dbReference type="EMBL" id="MLYV02000012">
    <property type="protein sequence ID" value="PSS37975.1"/>
    <property type="molecule type" value="Genomic_DNA"/>
</dbReference>
<feature type="compositionally biased region" description="Polar residues" evidence="1">
    <location>
        <begin position="422"/>
        <end position="442"/>
    </location>
</feature>
<feature type="compositionally biased region" description="Polar residues" evidence="1">
    <location>
        <begin position="449"/>
        <end position="465"/>
    </location>
</feature>
<name>A0A2R6S6T6_9APHY</name>
<accession>A0A2R6S6T6</accession>
<feature type="compositionally biased region" description="Basic and acidic residues" evidence="1">
    <location>
        <begin position="488"/>
        <end position="498"/>
    </location>
</feature>
<protein>
    <submittedName>
        <fullName evidence="2">Uncharacterized protein</fullName>
    </submittedName>
</protein>